<dbReference type="GO" id="GO:0071949">
    <property type="term" value="F:FAD binding"/>
    <property type="evidence" value="ECO:0007669"/>
    <property type="project" value="InterPro"/>
</dbReference>
<evidence type="ECO:0000259" key="1">
    <source>
        <dbReference type="PROSITE" id="PS50925"/>
    </source>
</evidence>
<dbReference type="Gene3D" id="3.30.70.100">
    <property type="match status" value="1"/>
</dbReference>
<comment type="caution">
    <text evidence="2">The sequence shown here is derived from an EMBL/GenBank/DDBJ whole genome shotgun (WGS) entry which is preliminary data.</text>
</comment>
<dbReference type="SUPFAM" id="SSF54975">
    <property type="entry name" value="Acylphosphatase/BLUF domain-like"/>
    <property type="match status" value="1"/>
</dbReference>
<evidence type="ECO:0000313" key="2">
    <source>
        <dbReference type="EMBL" id="MDG9698323.1"/>
    </source>
</evidence>
<dbReference type="InterPro" id="IPR007024">
    <property type="entry name" value="BLUF_domain"/>
</dbReference>
<reference evidence="2 3" key="1">
    <citation type="submission" date="2023-04" db="EMBL/GenBank/DDBJ databases">
        <title>Ottowia paracancer sp. nov., isolated from human stomach.</title>
        <authorList>
            <person name="Song Y."/>
        </authorList>
    </citation>
    <scope>NUCLEOTIDE SEQUENCE [LARGE SCALE GENOMIC DNA]</scope>
    <source>
        <strain evidence="2 3">10c7w1</strain>
    </source>
</reference>
<accession>A0AAW6RD56</accession>
<evidence type="ECO:0000313" key="3">
    <source>
        <dbReference type="Proteomes" id="UP001237156"/>
    </source>
</evidence>
<proteinExistence type="predicted"/>
<dbReference type="PROSITE" id="PS50925">
    <property type="entry name" value="BLUF"/>
    <property type="match status" value="1"/>
</dbReference>
<dbReference type="GO" id="GO:0009882">
    <property type="term" value="F:blue light photoreceptor activity"/>
    <property type="evidence" value="ECO:0007669"/>
    <property type="project" value="InterPro"/>
</dbReference>
<name>A0AAW6RD56_9BURK</name>
<dbReference type="AlphaFoldDB" id="A0AAW6RD56"/>
<dbReference type="EMBL" id="JARVII010000001">
    <property type="protein sequence ID" value="MDG9698323.1"/>
    <property type="molecule type" value="Genomic_DNA"/>
</dbReference>
<dbReference type="InterPro" id="IPR036046">
    <property type="entry name" value="Acylphosphatase-like_dom_sf"/>
</dbReference>
<dbReference type="RefSeq" id="WP_279523453.1">
    <property type="nucleotide sequence ID" value="NZ_JARVII010000001.1"/>
</dbReference>
<dbReference type="Pfam" id="PF04940">
    <property type="entry name" value="BLUF"/>
    <property type="match status" value="1"/>
</dbReference>
<dbReference type="SMART" id="SM01034">
    <property type="entry name" value="BLUF"/>
    <property type="match status" value="1"/>
</dbReference>
<organism evidence="2 3">
    <name type="scientific">Ottowia cancrivicina</name>
    <dbReference type="NCBI Taxonomy" id="3040346"/>
    <lineage>
        <taxon>Bacteria</taxon>
        <taxon>Pseudomonadati</taxon>
        <taxon>Pseudomonadota</taxon>
        <taxon>Betaproteobacteria</taxon>
        <taxon>Burkholderiales</taxon>
        <taxon>Comamonadaceae</taxon>
        <taxon>Ottowia</taxon>
    </lineage>
</organism>
<feature type="domain" description="BLUF" evidence="1">
    <location>
        <begin position="2"/>
        <end position="92"/>
    </location>
</feature>
<protein>
    <submittedName>
        <fullName evidence="2">BLUF domain-containing protein</fullName>
    </submittedName>
</protein>
<dbReference type="Proteomes" id="UP001237156">
    <property type="component" value="Unassembled WGS sequence"/>
</dbReference>
<keyword evidence="3" id="KW-1185">Reference proteome</keyword>
<sequence length="139" mass="14999">MLVRLLFASRAAEPAAATIASICQHSQPRNAERGITGVLVCGDGVFMQAIEGGRAAVNSLYGEILRDARHRDVVLLHYEEITERRFAGWTMGVVDTRRINPAILLKYSERAALDPCALPGQASLALLEELVATASIGRA</sequence>
<gene>
    <name evidence="2" type="ORF">QB898_01070</name>
</gene>